<dbReference type="SUPFAM" id="SSF81383">
    <property type="entry name" value="F-box domain"/>
    <property type="match status" value="1"/>
</dbReference>
<keyword evidence="3" id="KW-1185">Reference proteome</keyword>
<accession>A0A0F4GD36</accession>
<dbReference type="AlphaFoldDB" id="A0A0F4GD36"/>
<evidence type="ECO:0008006" key="4">
    <source>
        <dbReference type="Google" id="ProtNLM"/>
    </source>
</evidence>
<dbReference type="Proteomes" id="UP000033647">
    <property type="component" value="Unassembled WGS sequence"/>
</dbReference>
<feature type="region of interest" description="Disordered" evidence="1">
    <location>
        <begin position="370"/>
        <end position="491"/>
    </location>
</feature>
<reference evidence="2 3" key="1">
    <citation type="submission" date="2015-03" db="EMBL/GenBank/DDBJ databases">
        <title>RNA-seq based gene annotation and comparative genomics of four Zymoseptoria species reveal species-specific pathogenicity related genes and transposable element activity.</title>
        <authorList>
            <person name="Grandaubert J."/>
            <person name="Bhattacharyya A."/>
            <person name="Stukenbrock E.H."/>
        </authorList>
    </citation>
    <scope>NUCLEOTIDE SEQUENCE [LARGE SCALE GENOMIC DNA]</scope>
    <source>
        <strain evidence="2 3">Zb18110</strain>
    </source>
</reference>
<feature type="compositionally biased region" description="Acidic residues" evidence="1">
    <location>
        <begin position="401"/>
        <end position="442"/>
    </location>
</feature>
<dbReference type="OrthoDB" id="3634462at2759"/>
<evidence type="ECO:0000313" key="2">
    <source>
        <dbReference type="EMBL" id="KJX95301.1"/>
    </source>
</evidence>
<feature type="compositionally biased region" description="Acidic residues" evidence="1">
    <location>
        <begin position="450"/>
        <end position="465"/>
    </location>
</feature>
<feature type="compositionally biased region" description="Basic and acidic residues" evidence="1">
    <location>
        <begin position="35"/>
        <end position="52"/>
    </location>
</feature>
<feature type="compositionally biased region" description="Polar residues" evidence="1">
    <location>
        <begin position="467"/>
        <end position="481"/>
    </location>
</feature>
<dbReference type="InterPro" id="IPR036047">
    <property type="entry name" value="F-box-like_dom_sf"/>
</dbReference>
<organism evidence="2 3">
    <name type="scientific">Zymoseptoria brevis</name>
    <dbReference type="NCBI Taxonomy" id="1047168"/>
    <lineage>
        <taxon>Eukaryota</taxon>
        <taxon>Fungi</taxon>
        <taxon>Dikarya</taxon>
        <taxon>Ascomycota</taxon>
        <taxon>Pezizomycotina</taxon>
        <taxon>Dothideomycetes</taxon>
        <taxon>Dothideomycetidae</taxon>
        <taxon>Mycosphaerellales</taxon>
        <taxon>Mycosphaerellaceae</taxon>
        <taxon>Zymoseptoria</taxon>
    </lineage>
</organism>
<dbReference type="CDD" id="cd09917">
    <property type="entry name" value="F-box_SF"/>
    <property type="match status" value="1"/>
</dbReference>
<sequence>MIRSRPHRPAQLDIMANHPPKNIQDVHHGSSPPDDGIKATAGDHAELSDHASTRPPSTPAPAAQPEARGIAAEKVFGTGELLEETLSYLDPADILNAMIVQRHWRDSIEGSVKLKRLLGLAAGGKFFYSPFFGSSVEISHRSTARIVERPLKGSHVCMASFADPALRTRKAANPGPDHGHYHVRIDFTVMAHADPVEFLQHPEALLQDPGSRIRAMAICNPPIHRLSANMECWGCEDREGGDAHLYLTPFYSSSDIGLTVGEVADEVMSLARSNHRHCSMRCFFFSGLVVVQPDDPIAKTWLFEDAAHETREKYRELVKVAFQSDEEKDVGKEKANKEHAMDWSQPVVDAELQKRADAVVLPWLKPRSCGNCGHDEWSDDEDEEEDEEGYDGGFVESSSMGEDDRDEEEHAEEEHAEEEHAEEEHAEEEHAEEEHAEEELEWSDSPSVESEGEAEDGDDDHDEAEPASSSILPAQQPSGTTADDECGYKQE</sequence>
<name>A0A0F4GD36_9PEZI</name>
<evidence type="ECO:0000313" key="3">
    <source>
        <dbReference type="Proteomes" id="UP000033647"/>
    </source>
</evidence>
<feature type="compositionally biased region" description="Acidic residues" evidence="1">
    <location>
        <begin position="377"/>
        <end position="390"/>
    </location>
</feature>
<feature type="region of interest" description="Disordered" evidence="1">
    <location>
        <begin position="1"/>
        <end position="66"/>
    </location>
</feature>
<protein>
    <recommendedName>
        <fullName evidence="4">F-box domain-containing protein</fullName>
    </recommendedName>
</protein>
<evidence type="ECO:0000256" key="1">
    <source>
        <dbReference type="SAM" id="MobiDB-lite"/>
    </source>
</evidence>
<dbReference type="EMBL" id="LAFY01004080">
    <property type="protein sequence ID" value="KJX95301.1"/>
    <property type="molecule type" value="Genomic_DNA"/>
</dbReference>
<comment type="caution">
    <text evidence="2">The sequence shown here is derived from an EMBL/GenBank/DDBJ whole genome shotgun (WGS) entry which is preliminary data.</text>
</comment>
<proteinExistence type="predicted"/>
<gene>
    <name evidence="2" type="ORF">TI39_contig4120g00005</name>
</gene>